<feature type="domain" description="Cyclic nucleotide-binding" evidence="1">
    <location>
        <begin position="64"/>
        <end position="186"/>
    </location>
</feature>
<protein>
    <recommendedName>
        <fullName evidence="1">Cyclic nucleotide-binding domain-containing protein</fullName>
    </recommendedName>
</protein>
<evidence type="ECO:0000313" key="2">
    <source>
        <dbReference type="EMBL" id="CAD8644781.1"/>
    </source>
</evidence>
<gene>
    <name evidence="2" type="ORF">CCUR1050_LOCUS22466</name>
</gene>
<dbReference type="InterPro" id="IPR050503">
    <property type="entry name" value="cAMP-dep_PK_reg_su-like"/>
</dbReference>
<dbReference type="SUPFAM" id="SSF51206">
    <property type="entry name" value="cAMP-binding domain-like"/>
    <property type="match status" value="1"/>
</dbReference>
<dbReference type="GO" id="GO:0005952">
    <property type="term" value="C:cAMP-dependent protein kinase complex"/>
    <property type="evidence" value="ECO:0007669"/>
    <property type="project" value="InterPro"/>
</dbReference>
<dbReference type="GO" id="GO:0005829">
    <property type="term" value="C:cytosol"/>
    <property type="evidence" value="ECO:0007669"/>
    <property type="project" value="TreeGrafter"/>
</dbReference>
<dbReference type="Gene3D" id="2.60.120.10">
    <property type="entry name" value="Jelly Rolls"/>
    <property type="match status" value="1"/>
</dbReference>
<reference evidence="2" key="1">
    <citation type="submission" date="2021-01" db="EMBL/GenBank/DDBJ databases">
        <authorList>
            <person name="Corre E."/>
            <person name="Pelletier E."/>
            <person name="Niang G."/>
            <person name="Scheremetjew M."/>
            <person name="Finn R."/>
            <person name="Kale V."/>
            <person name="Holt S."/>
            <person name="Cochrane G."/>
            <person name="Meng A."/>
            <person name="Brown T."/>
            <person name="Cohen L."/>
        </authorList>
    </citation>
    <scope>NUCLEOTIDE SEQUENCE</scope>
    <source>
        <strain evidence="2">CCAP979/52</strain>
    </source>
</reference>
<dbReference type="InterPro" id="IPR000595">
    <property type="entry name" value="cNMP-bd_dom"/>
</dbReference>
<sequence>MSWFSCCSSERTPRSFEMKVGNAAQDKRGETMLESDNLSPRKLSVLYEAMENAEIEQAIVRVPLFAVLTHSEVSTLVKNLSPILVNNGEYVYRQGDEGDTFFVIYSGEVEKVVESPGKPGIVMGQPLTAGHYFGQLGLLNRDERRTCSMRARGLAELRYIRRTDFYDKVGDLRRLLQRNTEEWLRYESYFK</sequence>
<proteinExistence type="predicted"/>
<dbReference type="InterPro" id="IPR014710">
    <property type="entry name" value="RmlC-like_jellyroll"/>
</dbReference>
<name>A0A7S0QRJ0_9CRYP</name>
<organism evidence="2">
    <name type="scientific">Cryptomonas curvata</name>
    <dbReference type="NCBI Taxonomy" id="233186"/>
    <lineage>
        <taxon>Eukaryota</taxon>
        <taxon>Cryptophyceae</taxon>
        <taxon>Cryptomonadales</taxon>
        <taxon>Cryptomonadaceae</taxon>
        <taxon>Cryptomonas</taxon>
    </lineage>
</organism>
<dbReference type="AlphaFoldDB" id="A0A7S0QRJ0"/>
<dbReference type="InterPro" id="IPR018490">
    <property type="entry name" value="cNMP-bd_dom_sf"/>
</dbReference>
<evidence type="ECO:0000259" key="1">
    <source>
        <dbReference type="PROSITE" id="PS50042"/>
    </source>
</evidence>
<dbReference type="PRINTS" id="PR00103">
    <property type="entry name" value="CAMPKINASE"/>
</dbReference>
<accession>A0A7S0QRJ0</accession>
<dbReference type="PROSITE" id="PS50042">
    <property type="entry name" value="CNMP_BINDING_3"/>
    <property type="match status" value="1"/>
</dbReference>
<dbReference type="EMBL" id="HBEZ01040829">
    <property type="protein sequence ID" value="CAD8644781.1"/>
    <property type="molecule type" value="Transcribed_RNA"/>
</dbReference>
<dbReference type="PANTHER" id="PTHR11635">
    <property type="entry name" value="CAMP-DEPENDENT PROTEIN KINASE REGULATORY CHAIN"/>
    <property type="match status" value="1"/>
</dbReference>
<dbReference type="PANTHER" id="PTHR11635:SF152">
    <property type="entry name" value="CAMP-DEPENDENT PROTEIN KINASE TYPE I REGULATORY SUBUNIT-RELATED"/>
    <property type="match status" value="1"/>
</dbReference>
<dbReference type="SMART" id="SM00100">
    <property type="entry name" value="cNMP"/>
    <property type="match status" value="1"/>
</dbReference>
<dbReference type="Pfam" id="PF00027">
    <property type="entry name" value="cNMP_binding"/>
    <property type="match status" value="1"/>
</dbReference>
<dbReference type="CDD" id="cd00038">
    <property type="entry name" value="CAP_ED"/>
    <property type="match status" value="1"/>
</dbReference>